<feature type="transmembrane region" description="Helical" evidence="9">
    <location>
        <begin position="76"/>
        <end position="94"/>
    </location>
</feature>
<evidence type="ECO:0000256" key="6">
    <source>
        <dbReference type="ARBA" id="ARBA00022847"/>
    </source>
</evidence>
<keyword evidence="3" id="KW-0997">Cell inner membrane</keyword>
<feature type="transmembrane region" description="Helical" evidence="9">
    <location>
        <begin position="36"/>
        <end position="56"/>
    </location>
</feature>
<keyword evidence="8 9" id="KW-0472">Membrane</keyword>
<feature type="transmembrane region" description="Helical" evidence="9">
    <location>
        <begin position="177"/>
        <end position="198"/>
    </location>
</feature>
<keyword evidence="5 9" id="KW-0812">Transmembrane</keyword>
<evidence type="ECO:0000256" key="5">
    <source>
        <dbReference type="ARBA" id="ARBA00022692"/>
    </source>
</evidence>
<feature type="transmembrane region" description="Helical" evidence="9">
    <location>
        <begin position="259"/>
        <end position="283"/>
    </location>
</feature>
<feature type="transmembrane region" description="Helical" evidence="9">
    <location>
        <begin position="6"/>
        <end position="24"/>
    </location>
</feature>
<dbReference type="Pfam" id="PF06379">
    <property type="entry name" value="RhaT"/>
    <property type="match status" value="1"/>
</dbReference>
<evidence type="ECO:0000256" key="4">
    <source>
        <dbReference type="ARBA" id="ARBA00022597"/>
    </source>
</evidence>
<dbReference type="Proteomes" id="UP001210231">
    <property type="component" value="Unassembled WGS sequence"/>
</dbReference>
<accession>A0ABT4UG34</accession>
<evidence type="ECO:0000256" key="3">
    <source>
        <dbReference type="ARBA" id="ARBA00022519"/>
    </source>
</evidence>
<evidence type="ECO:0000256" key="2">
    <source>
        <dbReference type="ARBA" id="ARBA00022475"/>
    </source>
</evidence>
<sequence>MLSPLLTGIGLHAIGAGCASLCYVPQKKVTGWSWQTFWLAQAAVCWLLLPILVAFITIPELMTVIREAPDAAKLNSFLLGMAYGVGGTAFGIAIRYVGFSLTYAISVGISCVLGTLLPPIMAGTFKDQMALDGANIIILGILAGVIGIAACGIAGRLKEKYINKNNPGIKSAFNARIGIPLCLLSGILSAVYGISLAQGQPIAEVAAKYGAGDYQGNVIYIFSNTGAFVTTAIYCIYLHIKNKTFGEYRKVPGFSKSPLALYFLMAVLTGTLWYSQFFFYGLGHVNLENYQFTSWAIHMVMLVIFSTFTGIAFKEWHNAGSPAKKVLILSLAILLLSVFLLTYGNYLGGQAAAH</sequence>
<keyword evidence="2" id="KW-1003">Cell membrane</keyword>
<evidence type="ECO:0000256" key="8">
    <source>
        <dbReference type="ARBA" id="ARBA00023136"/>
    </source>
</evidence>
<evidence type="ECO:0000256" key="9">
    <source>
        <dbReference type="SAM" id="Phobius"/>
    </source>
</evidence>
<reference evidence="10 11" key="1">
    <citation type="submission" date="2022-12" db="EMBL/GenBank/DDBJ databases">
        <title>Chitinophagaceae gen. sp. nov., a new member of the family Chitinophagaceae, isolated from soil in a chemical factory.</title>
        <authorList>
            <person name="Ke Z."/>
        </authorList>
    </citation>
    <scope>NUCLEOTIDE SEQUENCE [LARGE SCALE GENOMIC DNA]</scope>
    <source>
        <strain evidence="10 11">LY-5</strain>
    </source>
</reference>
<proteinExistence type="predicted"/>
<dbReference type="RefSeq" id="WP_407029619.1">
    <property type="nucleotide sequence ID" value="NZ_JAQGEF010000001.1"/>
</dbReference>
<keyword evidence="4" id="KW-0762">Sugar transport</keyword>
<keyword evidence="1" id="KW-0813">Transport</keyword>
<keyword evidence="7 9" id="KW-1133">Transmembrane helix</keyword>
<evidence type="ECO:0000256" key="1">
    <source>
        <dbReference type="ARBA" id="ARBA00022448"/>
    </source>
</evidence>
<evidence type="ECO:0000256" key="7">
    <source>
        <dbReference type="ARBA" id="ARBA00022989"/>
    </source>
</evidence>
<feature type="transmembrane region" description="Helical" evidence="9">
    <location>
        <begin position="326"/>
        <end position="346"/>
    </location>
</feature>
<feature type="transmembrane region" description="Helical" evidence="9">
    <location>
        <begin position="101"/>
        <end position="122"/>
    </location>
</feature>
<comment type="caution">
    <text evidence="10">The sequence shown here is derived from an EMBL/GenBank/DDBJ whole genome shotgun (WGS) entry which is preliminary data.</text>
</comment>
<dbReference type="EMBL" id="JAQGEF010000001">
    <property type="protein sequence ID" value="MDA3613287.1"/>
    <property type="molecule type" value="Genomic_DNA"/>
</dbReference>
<gene>
    <name evidence="10" type="ORF">O3P16_00595</name>
</gene>
<feature type="transmembrane region" description="Helical" evidence="9">
    <location>
        <begin position="134"/>
        <end position="157"/>
    </location>
</feature>
<evidence type="ECO:0000313" key="10">
    <source>
        <dbReference type="EMBL" id="MDA3613287.1"/>
    </source>
</evidence>
<feature type="transmembrane region" description="Helical" evidence="9">
    <location>
        <begin position="295"/>
        <end position="314"/>
    </location>
</feature>
<protein>
    <submittedName>
        <fullName evidence="10">Rhamnose:proton symporter</fullName>
    </submittedName>
</protein>
<keyword evidence="11" id="KW-1185">Reference proteome</keyword>
<feature type="transmembrane region" description="Helical" evidence="9">
    <location>
        <begin position="218"/>
        <end position="238"/>
    </location>
</feature>
<keyword evidence="6" id="KW-0769">Symport</keyword>
<name>A0ABT4UG34_9BACT</name>
<dbReference type="InterPro" id="IPR004673">
    <property type="entry name" value="L-rhamnose-proton_sym_RhaT"/>
</dbReference>
<evidence type="ECO:0000313" key="11">
    <source>
        <dbReference type="Proteomes" id="UP001210231"/>
    </source>
</evidence>
<organism evidence="10 11">
    <name type="scientific">Polluticaenibacter yanchengensis</name>
    <dbReference type="NCBI Taxonomy" id="3014562"/>
    <lineage>
        <taxon>Bacteria</taxon>
        <taxon>Pseudomonadati</taxon>
        <taxon>Bacteroidota</taxon>
        <taxon>Chitinophagia</taxon>
        <taxon>Chitinophagales</taxon>
        <taxon>Chitinophagaceae</taxon>
        <taxon>Polluticaenibacter</taxon>
    </lineage>
</organism>